<protein>
    <recommendedName>
        <fullName evidence="3">HNH nuclease domain-containing protein</fullName>
    </recommendedName>
</protein>
<dbReference type="AlphaFoldDB" id="A0A0D2NAT3"/>
<organism evidence="1 2">
    <name type="scientific">Hypholoma sublateritium (strain FD-334 SS-4)</name>
    <dbReference type="NCBI Taxonomy" id="945553"/>
    <lineage>
        <taxon>Eukaryota</taxon>
        <taxon>Fungi</taxon>
        <taxon>Dikarya</taxon>
        <taxon>Basidiomycota</taxon>
        <taxon>Agaricomycotina</taxon>
        <taxon>Agaricomycetes</taxon>
        <taxon>Agaricomycetidae</taxon>
        <taxon>Agaricales</taxon>
        <taxon>Agaricineae</taxon>
        <taxon>Strophariaceae</taxon>
        <taxon>Hypholoma</taxon>
    </lineage>
</organism>
<dbReference type="EMBL" id="KN817625">
    <property type="protein sequence ID" value="KJA16259.1"/>
    <property type="molecule type" value="Genomic_DNA"/>
</dbReference>
<dbReference type="Proteomes" id="UP000054270">
    <property type="component" value="Unassembled WGS sequence"/>
</dbReference>
<reference evidence="2" key="1">
    <citation type="submission" date="2014-04" db="EMBL/GenBank/DDBJ databases">
        <title>Evolutionary Origins and Diversification of the Mycorrhizal Mutualists.</title>
        <authorList>
            <consortium name="DOE Joint Genome Institute"/>
            <consortium name="Mycorrhizal Genomics Consortium"/>
            <person name="Kohler A."/>
            <person name="Kuo A."/>
            <person name="Nagy L.G."/>
            <person name="Floudas D."/>
            <person name="Copeland A."/>
            <person name="Barry K.W."/>
            <person name="Cichocki N."/>
            <person name="Veneault-Fourrey C."/>
            <person name="LaButti K."/>
            <person name="Lindquist E.A."/>
            <person name="Lipzen A."/>
            <person name="Lundell T."/>
            <person name="Morin E."/>
            <person name="Murat C."/>
            <person name="Riley R."/>
            <person name="Ohm R."/>
            <person name="Sun H."/>
            <person name="Tunlid A."/>
            <person name="Henrissat B."/>
            <person name="Grigoriev I.V."/>
            <person name="Hibbett D.S."/>
            <person name="Martin F."/>
        </authorList>
    </citation>
    <scope>NUCLEOTIDE SEQUENCE [LARGE SCALE GENOMIC DNA]</scope>
    <source>
        <strain evidence="2">FD-334 SS-4</strain>
    </source>
</reference>
<evidence type="ECO:0008006" key="3">
    <source>
        <dbReference type="Google" id="ProtNLM"/>
    </source>
</evidence>
<name>A0A0D2NAT3_HYPSF</name>
<keyword evidence="2" id="KW-1185">Reference proteome</keyword>
<accession>A0A0D2NAT3</accession>
<evidence type="ECO:0000313" key="1">
    <source>
        <dbReference type="EMBL" id="KJA16259.1"/>
    </source>
</evidence>
<sequence length="305" mass="34019">RILGYLIHYVPTERGLKMVVEEICSCDDDSALLVVGKMCYDHYIRAFRANRGCAPTPSNHASRAAFDTIADMINDTIVDAPQSHANAKQNALIRDGYRCVVTGKYDWPSVMEIRELEEKVRSDFSLRIEATECVHIFAESANLDIGPASAKRDHSATLWAVMHRFGHDELPEALNGTKVHRLENVMTLVPGFHYSFDQLQVWFVATVQKNKYKLEAANAFTLRGYPECVTFTTPDQAKFPVPSPIYLAIHAACAKVAHLSGAAECIDKFYRDMGESMTLASDGTSATMLEHAIFELQAFGYETTV</sequence>
<evidence type="ECO:0000313" key="2">
    <source>
        <dbReference type="Proteomes" id="UP000054270"/>
    </source>
</evidence>
<feature type="non-terminal residue" evidence="1">
    <location>
        <position position="1"/>
    </location>
</feature>
<dbReference type="STRING" id="945553.A0A0D2NAT3"/>
<dbReference type="OMA" id="CKVAHFS"/>
<proteinExistence type="predicted"/>
<dbReference type="OrthoDB" id="2104739at2759"/>
<gene>
    <name evidence="1" type="ORF">HYPSUDRAFT_147992</name>
</gene>